<dbReference type="AlphaFoldDB" id="A0A6J7E859"/>
<feature type="region of interest" description="Disordered" evidence="1">
    <location>
        <begin position="248"/>
        <end position="267"/>
    </location>
</feature>
<protein>
    <submittedName>
        <fullName evidence="2">Unannotated protein</fullName>
    </submittedName>
</protein>
<dbReference type="Gene3D" id="1.25.40.10">
    <property type="entry name" value="Tetratricopeptide repeat domain"/>
    <property type="match status" value="1"/>
</dbReference>
<feature type="region of interest" description="Disordered" evidence="1">
    <location>
        <begin position="1"/>
        <end position="26"/>
    </location>
</feature>
<organism evidence="2">
    <name type="scientific">freshwater metagenome</name>
    <dbReference type="NCBI Taxonomy" id="449393"/>
    <lineage>
        <taxon>unclassified sequences</taxon>
        <taxon>metagenomes</taxon>
        <taxon>ecological metagenomes</taxon>
    </lineage>
</organism>
<dbReference type="PROSITE" id="PS50005">
    <property type="entry name" value="TPR"/>
    <property type="match status" value="1"/>
</dbReference>
<gene>
    <name evidence="2" type="ORF">UFOPK3381_01143</name>
</gene>
<dbReference type="Pfam" id="PF13428">
    <property type="entry name" value="TPR_14"/>
    <property type="match status" value="1"/>
</dbReference>
<evidence type="ECO:0000313" key="2">
    <source>
        <dbReference type="EMBL" id="CAB4877330.1"/>
    </source>
</evidence>
<dbReference type="SUPFAM" id="SSF48452">
    <property type="entry name" value="TPR-like"/>
    <property type="match status" value="1"/>
</dbReference>
<feature type="compositionally biased region" description="Basic and acidic residues" evidence="1">
    <location>
        <begin position="1"/>
        <end position="17"/>
    </location>
</feature>
<accession>A0A6J7E859</accession>
<dbReference type="InterPro" id="IPR011990">
    <property type="entry name" value="TPR-like_helical_dom_sf"/>
</dbReference>
<evidence type="ECO:0000256" key="1">
    <source>
        <dbReference type="SAM" id="MobiDB-lite"/>
    </source>
</evidence>
<sequence length="267" mass="29876">MTPDNRRPDEWIMDDRPSAPAKPKMTSARKPYLLPQDIVTEIRRVFQGSAYQREKMVTFMSNAAEAYDRHRYEEALRLAKTVAEAVPTVAPVLELAGLAAYRAERFPMARKHLRMAFEITGDAQHLPLVMDCERAARRYTLVEGTFAQLVESEPTAEVLAEGRIVMASSLADQSKFQEAIDLLIKSGGSKILRNPAGRHVRMWYALADVYDRAGDVASARELFARVVAVDPEAYDAIARLGDLGGTGTVRKNRKKRTTPVSKKKNID</sequence>
<name>A0A6J7E859_9ZZZZ</name>
<dbReference type="EMBL" id="CAFBLN010000065">
    <property type="protein sequence ID" value="CAB4877330.1"/>
    <property type="molecule type" value="Genomic_DNA"/>
</dbReference>
<proteinExistence type="predicted"/>
<reference evidence="2" key="1">
    <citation type="submission" date="2020-05" db="EMBL/GenBank/DDBJ databases">
        <authorList>
            <person name="Chiriac C."/>
            <person name="Salcher M."/>
            <person name="Ghai R."/>
            <person name="Kavagutti S V."/>
        </authorList>
    </citation>
    <scope>NUCLEOTIDE SEQUENCE</scope>
</reference>
<feature type="compositionally biased region" description="Basic residues" evidence="1">
    <location>
        <begin position="250"/>
        <end position="267"/>
    </location>
</feature>
<dbReference type="InterPro" id="IPR019734">
    <property type="entry name" value="TPR_rpt"/>
</dbReference>